<keyword evidence="5" id="KW-1133">Transmembrane helix</keyword>
<gene>
    <name evidence="7" type="ORF">SSLN_LOCUS9321</name>
</gene>
<organism evidence="7 8">
    <name type="scientific">Schistocephalus solidus</name>
    <name type="common">Tapeworm</name>
    <dbReference type="NCBI Taxonomy" id="70667"/>
    <lineage>
        <taxon>Eukaryota</taxon>
        <taxon>Metazoa</taxon>
        <taxon>Spiralia</taxon>
        <taxon>Lophotrochozoa</taxon>
        <taxon>Platyhelminthes</taxon>
        <taxon>Cestoda</taxon>
        <taxon>Eucestoda</taxon>
        <taxon>Diphyllobothriidea</taxon>
        <taxon>Diphyllobothriidae</taxon>
        <taxon>Schistocephalus</taxon>
    </lineage>
</organism>
<dbReference type="InterPro" id="IPR026050">
    <property type="entry name" value="C1GALT1/C1GALT1_chp1"/>
</dbReference>
<dbReference type="PANTHER" id="PTHR23033">
    <property type="entry name" value="BETA1,3-GALACTOSYLTRANSFERASE"/>
    <property type="match status" value="1"/>
</dbReference>
<keyword evidence="8" id="KW-1185">Reference proteome</keyword>
<evidence type="ECO:0000313" key="8">
    <source>
        <dbReference type="Proteomes" id="UP000275846"/>
    </source>
</evidence>
<reference evidence="7 8" key="1">
    <citation type="submission" date="2018-11" db="EMBL/GenBank/DDBJ databases">
        <authorList>
            <consortium name="Pathogen Informatics"/>
        </authorList>
    </citation>
    <scope>NUCLEOTIDE SEQUENCE [LARGE SCALE GENOMIC DNA]</scope>
    <source>
        <strain evidence="7 8">NST_G2</strain>
    </source>
</reference>
<dbReference type="GO" id="GO:0016263">
    <property type="term" value="F:glycoprotein-N-acetylgalactosamine 3-beta-galactosyltransferase activity"/>
    <property type="evidence" value="ECO:0007669"/>
    <property type="project" value="TreeGrafter"/>
</dbReference>
<proteinExistence type="inferred from homology"/>
<keyword evidence="4" id="KW-0735">Signal-anchor</keyword>
<dbReference type="Gene3D" id="3.90.550.50">
    <property type="match status" value="1"/>
</dbReference>
<evidence type="ECO:0000256" key="5">
    <source>
        <dbReference type="ARBA" id="ARBA00022989"/>
    </source>
</evidence>
<sequence length="153" mass="17811">MAVGREAHVWCRRRVEAVDSESRKHLWLKTRFGVINAYRNHLNDFDFFMKADDDTYVIVENLRLLLSTKDPDVPMLLGCRFKVSHVLLATMTAMITTTTDTTLATFNSTFTSQLLKIILLLRVFMRYSCQCTKLIRQPLQPSNFLFKNAYEPL</sequence>
<comment type="similarity">
    <text evidence="2">Belongs to the glycosyltransferase 31 family. Beta3-Gal-T subfamily.</text>
</comment>
<keyword evidence="6" id="KW-0472">Membrane</keyword>
<dbReference type="GO" id="GO:0016020">
    <property type="term" value="C:membrane"/>
    <property type="evidence" value="ECO:0007669"/>
    <property type="project" value="UniProtKB-SubCell"/>
</dbReference>
<dbReference type="STRING" id="70667.A0A3P7CQM3"/>
<dbReference type="OrthoDB" id="414175at2759"/>
<evidence type="ECO:0000313" key="7">
    <source>
        <dbReference type="EMBL" id="VDL95706.1"/>
    </source>
</evidence>
<evidence type="ECO:0000256" key="2">
    <source>
        <dbReference type="ARBA" id="ARBA00006462"/>
    </source>
</evidence>
<keyword evidence="3" id="KW-0812">Transmembrane</keyword>
<evidence type="ECO:0000256" key="6">
    <source>
        <dbReference type="ARBA" id="ARBA00023136"/>
    </source>
</evidence>
<evidence type="ECO:0000256" key="3">
    <source>
        <dbReference type="ARBA" id="ARBA00022692"/>
    </source>
</evidence>
<name>A0A3P7CQM3_SCHSO</name>
<protein>
    <recommendedName>
        <fullName evidence="9">N-acetylgalactosaminide beta-1,3-galactosyltransferase</fullName>
    </recommendedName>
</protein>
<accession>A0A3P7CQM3</accession>
<dbReference type="AlphaFoldDB" id="A0A3P7CQM3"/>
<evidence type="ECO:0008006" key="9">
    <source>
        <dbReference type="Google" id="ProtNLM"/>
    </source>
</evidence>
<comment type="subcellular location">
    <subcellularLocation>
        <location evidence="1">Membrane</location>
        <topology evidence="1">Single-pass type II membrane protein</topology>
    </subcellularLocation>
</comment>
<dbReference type="Proteomes" id="UP000275846">
    <property type="component" value="Unassembled WGS sequence"/>
</dbReference>
<dbReference type="PANTHER" id="PTHR23033:SF14">
    <property type="entry name" value="GLYCOPROTEIN-N-ACETYLGALACTOSAMINE 3-BETA-GALACTOSYLTRANSFERASE 1-RELATED"/>
    <property type="match status" value="1"/>
</dbReference>
<dbReference type="EMBL" id="UYSU01035174">
    <property type="protein sequence ID" value="VDL95706.1"/>
    <property type="molecule type" value="Genomic_DNA"/>
</dbReference>
<evidence type="ECO:0000256" key="4">
    <source>
        <dbReference type="ARBA" id="ARBA00022968"/>
    </source>
</evidence>
<evidence type="ECO:0000256" key="1">
    <source>
        <dbReference type="ARBA" id="ARBA00004606"/>
    </source>
</evidence>